<dbReference type="Proteomes" id="UP001152467">
    <property type="component" value="Unassembled WGS sequence"/>
</dbReference>
<keyword evidence="1" id="KW-0472">Membrane</keyword>
<keyword evidence="3" id="KW-1185">Reference proteome</keyword>
<reference evidence="2" key="1">
    <citation type="submission" date="2022-07" db="EMBL/GenBank/DDBJ databases">
        <authorList>
            <person name="Criscuolo A."/>
        </authorList>
    </citation>
    <scope>NUCLEOTIDE SEQUENCE</scope>
    <source>
        <strain evidence="2">CIP111854</strain>
    </source>
</reference>
<evidence type="ECO:0000313" key="2">
    <source>
        <dbReference type="EMBL" id="CAH9058222.1"/>
    </source>
</evidence>
<feature type="transmembrane region" description="Helical" evidence="1">
    <location>
        <begin position="16"/>
        <end position="37"/>
    </location>
</feature>
<protein>
    <submittedName>
        <fullName evidence="2">Uncharacterized protein</fullName>
    </submittedName>
</protein>
<evidence type="ECO:0000313" key="3">
    <source>
        <dbReference type="Proteomes" id="UP001152467"/>
    </source>
</evidence>
<comment type="caution">
    <text evidence="2">The sequence shown here is derived from an EMBL/GenBank/DDBJ whole genome shotgun (WGS) entry which is preliminary data.</text>
</comment>
<proteinExistence type="predicted"/>
<keyword evidence="1" id="KW-1133">Transmembrane helix</keyword>
<gene>
    <name evidence="2" type="ORF">PSECIP111854_02159</name>
</gene>
<dbReference type="AlphaFoldDB" id="A0A9W4VVL6"/>
<dbReference type="RefSeq" id="WP_261626392.1">
    <property type="nucleotide sequence ID" value="NZ_CAMAPC010000007.1"/>
</dbReference>
<keyword evidence="1" id="KW-0812">Transmembrane</keyword>
<dbReference type="EMBL" id="CAMAPC010000007">
    <property type="protein sequence ID" value="CAH9058222.1"/>
    <property type="molecule type" value="Genomic_DNA"/>
</dbReference>
<accession>A0A9W4VVL6</accession>
<name>A0A9W4VVL6_9GAMM</name>
<sequence>MRNQNYRVRIKPKIKLKLAVLTLVIISALFFLLWLFIKSDFYNSTDIFEFKTPLAIEPINIRKAGKYPHYDLAKFKLPSGEFTEIQVNTEMAVNNKYCFSRVYKNGKFTRYQIVAYKNCI</sequence>
<organism evidence="2 3">
    <name type="scientific">Pseudoalteromonas holothuriae</name>
    <dbReference type="NCBI Taxonomy" id="2963714"/>
    <lineage>
        <taxon>Bacteria</taxon>
        <taxon>Pseudomonadati</taxon>
        <taxon>Pseudomonadota</taxon>
        <taxon>Gammaproteobacteria</taxon>
        <taxon>Alteromonadales</taxon>
        <taxon>Pseudoalteromonadaceae</taxon>
        <taxon>Pseudoalteromonas</taxon>
    </lineage>
</organism>
<evidence type="ECO:0000256" key="1">
    <source>
        <dbReference type="SAM" id="Phobius"/>
    </source>
</evidence>